<accession>A0ABS6V4A1</accession>
<evidence type="ECO:0008006" key="3">
    <source>
        <dbReference type="Google" id="ProtNLM"/>
    </source>
</evidence>
<comment type="caution">
    <text evidence="1">The sequence shown here is derived from an EMBL/GenBank/DDBJ whole genome shotgun (WGS) entry which is preliminary data.</text>
</comment>
<organism evidence="1 2">
    <name type="scientific">Sphingomicrobium clamense</name>
    <dbReference type="NCBI Taxonomy" id="2851013"/>
    <lineage>
        <taxon>Bacteria</taxon>
        <taxon>Pseudomonadati</taxon>
        <taxon>Pseudomonadota</taxon>
        <taxon>Alphaproteobacteria</taxon>
        <taxon>Sphingomonadales</taxon>
        <taxon>Sphingomonadaceae</taxon>
        <taxon>Sphingomicrobium</taxon>
    </lineage>
</organism>
<protein>
    <recommendedName>
        <fullName evidence="3">C-type lysozyme inhibitor domain-containing protein</fullName>
    </recommendedName>
</protein>
<evidence type="ECO:0000313" key="2">
    <source>
        <dbReference type="Proteomes" id="UP000698028"/>
    </source>
</evidence>
<gene>
    <name evidence="1" type="ORF">KTQ36_03660</name>
</gene>
<dbReference type="PROSITE" id="PS51257">
    <property type="entry name" value="PROKAR_LIPOPROTEIN"/>
    <property type="match status" value="1"/>
</dbReference>
<keyword evidence="2" id="KW-1185">Reference proteome</keyword>
<name>A0ABS6V4A1_9SPHN</name>
<evidence type="ECO:0000313" key="1">
    <source>
        <dbReference type="EMBL" id="MBW0144389.1"/>
    </source>
</evidence>
<sequence>MTYKIFAPAALAALALSACGPQKEPEVVGGVVDPQAKELAEAEPIDPATVPMRVGGDDYRCSGSNLLLVIDWIKTGEQMSARVTPQGEAGVTLIQGDGGAYTDGGDNTLTGSPTSDSVTFNGATCRK</sequence>
<reference evidence="1 2" key="1">
    <citation type="submission" date="2021-07" db="EMBL/GenBank/DDBJ databases">
        <title>The draft genome sequence of Sphingomicrobium sp. B8.</title>
        <authorList>
            <person name="Mu L."/>
        </authorList>
    </citation>
    <scope>NUCLEOTIDE SEQUENCE [LARGE SCALE GENOMIC DNA]</scope>
    <source>
        <strain evidence="1 2">B8</strain>
    </source>
</reference>
<dbReference type="RefSeq" id="WP_218632389.1">
    <property type="nucleotide sequence ID" value="NZ_JAHVAH010000001.1"/>
</dbReference>
<dbReference type="EMBL" id="JAHVAH010000001">
    <property type="protein sequence ID" value="MBW0144389.1"/>
    <property type="molecule type" value="Genomic_DNA"/>
</dbReference>
<dbReference type="Proteomes" id="UP000698028">
    <property type="component" value="Unassembled WGS sequence"/>
</dbReference>
<proteinExistence type="predicted"/>